<reference evidence="3 4" key="1">
    <citation type="submission" date="2018-07" db="EMBL/GenBank/DDBJ databases">
        <title>Dyella monticola sp. nov. and Dyella psychrodurans sp. nov. isolated from monsoon evergreen broad-leaved forest soil of Dinghu Mountain, China.</title>
        <authorList>
            <person name="Gao Z."/>
            <person name="Qiu L."/>
        </authorList>
    </citation>
    <scope>NUCLEOTIDE SEQUENCE [LARGE SCALE GENOMIC DNA]</scope>
    <source>
        <strain evidence="3 4">4MSK11</strain>
    </source>
</reference>
<feature type="transmembrane region" description="Helical" evidence="1">
    <location>
        <begin position="37"/>
        <end position="60"/>
    </location>
</feature>
<dbReference type="AlphaFoldDB" id="A0A370X0D2"/>
<protein>
    <submittedName>
        <fullName evidence="3">DUF2231 domain-containing protein</fullName>
    </submittedName>
</protein>
<keyword evidence="4" id="KW-1185">Reference proteome</keyword>
<dbReference type="InterPro" id="IPR019251">
    <property type="entry name" value="DUF2231_TM"/>
</dbReference>
<evidence type="ECO:0000256" key="1">
    <source>
        <dbReference type="SAM" id="Phobius"/>
    </source>
</evidence>
<feature type="transmembrane region" description="Helical" evidence="1">
    <location>
        <begin position="72"/>
        <end position="92"/>
    </location>
</feature>
<name>A0A370X0D2_9GAMM</name>
<comment type="caution">
    <text evidence="3">The sequence shown here is derived from an EMBL/GenBank/DDBJ whole genome shotgun (WGS) entry which is preliminary data.</text>
</comment>
<sequence length="136" mass="14356">MRHPLHPALVHFPVACWSLAVLTDFGSLHFGEAAWSWSGGLLAVGCVMAVLAVLAGMVELARVPEGAALRDAYWHMGAMLIAQAVFTTRLLLRLDHRTPLAPNTVSLLLDAGGFLALAVGGWFGGRLAHGHGIGRG</sequence>
<dbReference type="RefSeq" id="WP_115478958.1">
    <property type="nucleotide sequence ID" value="NZ_QRBF01000006.1"/>
</dbReference>
<evidence type="ECO:0000313" key="4">
    <source>
        <dbReference type="Proteomes" id="UP000255334"/>
    </source>
</evidence>
<keyword evidence="1" id="KW-0472">Membrane</keyword>
<evidence type="ECO:0000259" key="2">
    <source>
        <dbReference type="Pfam" id="PF09990"/>
    </source>
</evidence>
<dbReference type="OrthoDB" id="2873672at2"/>
<evidence type="ECO:0000313" key="3">
    <source>
        <dbReference type="EMBL" id="RDS81802.1"/>
    </source>
</evidence>
<dbReference type="EMBL" id="QRBF01000006">
    <property type="protein sequence ID" value="RDS81802.1"/>
    <property type="molecule type" value="Genomic_DNA"/>
</dbReference>
<feature type="domain" description="DUF2231" evidence="2">
    <location>
        <begin position="2"/>
        <end position="134"/>
    </location>
</feature>
<proteinExistence type="predicted"/>
<accession>A0A370X0D2</accession>
<feature type="transmembrane region" description="Helical" evidence="1">
    <location>
        <begin position="104"/>
        <end position="125"/>
    </location>
</feature>
<feature type="transmembrane region" description="Helical" evidence="1">
    <location>
        <begin position="12"/>
        <end position="31"/>
    </location>
</feature>
<organism evidence="3 4">
    <name type="scientific">Dyella psychrodurans</name>
    <dbReference type="NCBI Taxonomy" id="1927960"/>
    <lineage>
        <taxon>Bacteria</taxon>
        <taxon>Pseudomonadati</taxon>
        <taxon>Pseudomonadota</taxon>
        <taxon>Gammaproteobacteria</taxon>
        <taxon>Lysobacterales</taxon>
        <taxon>Rhodanobacteraceae</taxon>
        <taxon>Dyella</taxon>
    </lineage>
</organism>
<gene>
    <name evidence="3" type="ORF">DWU99_15355</name>
</gene>
<dbReference type="Pfam" id="PF09990">
    <property type="entry name" value="DUF2231"/>
    <property type="match status" value="1"/>
</dbReference>
<dbReference type="Proteomes" id="UP000255334">
    <property type="component" value="Unassembled WGS sequence"/>
</dbReference>
<keyword evidence="1" id="KW-1133">Transmembrane helix</keyword>
<keyword evidence="1" id="KW-0812">Transmembrane</keyword>